<dbReference type="GO" id="GO:0005886">
    <property type="term" value="C:plasma membrane"/>
    <property type="evidence" value="ECO:0007669"/>
    <property type="project" value="UniProtKB-SubCell"/>
</dbReference>
<reference evidence="6" key="1">
    <citation type="submission" date="2022-04" db="EMBL/GenBank/DDBJ databases">
        <title>A functionally conserved STORR gene fusion in Papaver species that diverged 16.8 million years ago.</title>
        <authorList>
            <person name="Catania T."/>
        </authorList>
    </citation>
    <scope>NUCLEOTIDE SEQUENCE</scope>
    <source>
        <strain evidence="6">S-188037</strain>
    </source>
</reference>
<dbReference type="GO" id="GO:0000139">
    <property type="term" value="C:Golgi membrane"/>
    <property type="evidence" value="ECO:0007669"/>
    <property type="project" value="UniProtKB-SubCell"/>
</dbReference>
<dbReference type="PANTHER" id="PTHR45657">
    <property type="entry name" value="CRAL-TRIO DOMAIN-CONTAINING PROTEIN YKL091C-RELATED"/>
    <property type="match status" value="1"/>
</dbReference>
<organism evidence="6 7">
    <name type="scientific">Papaver atlanticum</name>
    <dbReference type="NCBI Taxonomy" id="357466"/>
    <lineage>
        <taxon>Eukaryota</taxon>
        <taxon>Viridiplantae</taxon>
        <taxon>Streptophyta</taxon>
        <taxon>Embryophyta</taxon>
        <taxon>Tracheophyta</taxon>
        <taxon>Spermatophyta</taxon>
        <taxon>Magnoliopsida</taxon>
        <taxon>Ranunculales</taxon>
        <taxon>Papaveraceae</taxon>
        <taxon>Papaveroideae</taxon>
        <taxon>Papaver</taxon>
    </lineage>
</organism>
<sequence>MLSYPSKLGFSLKRNGKSKSLQVVLEGLRKPEDEERVESFRELLSLDGQRTNKHDDYHTLLRFLRMRNFDLQQAKDMYLKMLKWREECRVDLISKEFVFDEYMEVKSCYPHGFHGVDKFGRPLYIERIGKIDLNALFKITTVDRFVKYHISEQEKTLNLRYPACSVAAKRHLASTTSILDVKGVGMNNFSKHARELFAEIQKIDSSYYPETLHQLFIVNAGSGFRVLWRALKAFLDSRTIAKIQVLGSNYQSCLTEVIHPSNLPSFLGGTCTCSEYGGCLMNDRGPWTDPQVTELLQANGEIEAPLICEKNTSVVADDHKDLEKHKRTSEHDVVVITSKGLALAARPENTKMVTYTNFHGSAFWGTELCGNFWCFFAEVVMKQLKELISQIKEFKELSSSDGGSVTKTRNSN</sequence>
<dbReference type="AlphaFoldDB" id="A0AAD4S6T2"/>
<dbReference type="InterPro" id="IPR036865">
    <property type="entry name" value="CRAL-TRIO_dom_sf"/>
</dbReference>
<dbReference type="SMART" id="SM01100">
    <property type="entry name" value="CRAL_TRIO_N"/>
    <property type="match status" value="1"/>
</dbReference>
<protein>
    <recommendedName>
        <fullName evidence="5">CRAL-TRIO domain-containing protein</fullName>
    </recommendedName>
</protein>
<dbReference type="SUPFAM" id="SSF46938">
    <property type="entry name" value="CRAL/TRIO N-terminal domain"/>
    <property type="match status" value="1"/>
</dbReference>
<dbReference type="Gene3D" id="3.40.525.10">
    <property type="entry name" value="CRAL-TRIO lipid binding domain"/>
    <property type="match status" value="1"/>
</dbReference>
<dbReference type="InterPro" id="IPR011074">
    <property type="entry name" value="CRAL/TRIO_N_dom"/>
</dbReference>
<feature type="domain" description="CRAL-TRIO" evidence="5">
    <location>
        <begin position="101"/>
        <end position="275"/>
    </location>
</feature>
<comment type="caution">
    <text evidence="6">The sequence shown here is derived from an EMBL/GenBank/DDBJ whole genome shotgun (WGS) entry which is preliminary data.</text>
</comment>
<dbReference type="InterPro" id="IPR036273">
    <property type="entry name" value="CRAL/TRIO_N_dom_sf"/>
</dbReference>
<evidence type="ECO:0000256" key="4">
    <source>
        <dbReference type="ARBA" id="ARBA00038020"/>
    </source>
</evidence>
<gene>
    <name evidence="6" type="ORF">MKW98_031018</name>
</gene>
<dbReference type="SUPFAM" id="SSF52087">
    <property type="entry name" value="CRAL/TRIO domain"/>
    <property type="match status" value="1"/>
</dbReference>
<dbReference type="Gene3D" id="1.10.8.20">
    <property type="entry name" value="N-terminal domain of phosphatidylinositol transfer protein sec14p"/>
    <property type="match status" value="1"/>
</dbReference>
<dbReference type="PANTHER" id="PTHR45657:SF50">
    <property type="entry name" value="PHOSPHATIDYLINOSITOL_PHOSPHATIDYLCHOLINE TRANSFER PROTEIN SFH11"/>
    <property type="match status" value="1"/>
</dbReference>
<evidence type="ECO:0000256" key="1">
    <source>
        <dbReference type="ARBA" id="ARBA00004202"/>
    </source>
</evidence>
<comment type="subcellular location">
    <subcellularLocation>
        <location evidence="1">Cell membrane</location>
        <topology evidence="1">Peripheral membrane protein</topology>
    </subcellularLocation>
    <subcellularLocation>
        <location evidence="2">Golgi apparatus membrane</location>
        <topology evidence="2">Peripheral membrane protein</topology>
    </subcellularLocation>
</comment>
<keyword evidence="3" id="KW-0333">Golgi apparatus</keyword>
<evidence type="ECO:0000259" key="5">
    <source>
        <dbReference type="PROSITE" id="PS50191"/>
    </source>
</evidence>
<dbReference type="PROSITE" id="PS50191">
    <property type="entry name" value="CRAL_TRIO"/>
    <property type="match status" value="1"/>
</dbReference>
<evidence type="ECO:0000313" key="7">
    <source>
        <dbReference type="Proteomes" id="UP001202328"/>
    </source>
</evidence>
<dbReference type="SMART" id="SM00516">
    <property type="entry name" value="SEC14"/>
    <property type="match status" value="1"/>
</dbReference>
<proteinExistence type="inferred from homology"/>
<name>A0AAD4S6T2_9MAGN</name>
<dbReference type="Proteomes" id="UP001202328">
    <property type="component" value="Unassembled WGS sequence"/>
</dbReference>
<evidence type="ECO:0000313" key="6">
    <source>
        <dbReference type="EMBL" id="KAI3869837.1"/>
    </source>
</evidence>
<keyword evidence="7" id="KW-1185">Reference proteome</keyword>
<dbReference type="CDD" id="cd00170">
    <property type="entry name" value="SEC14"/>
    <property type="match status" value="1"/>
</dbReference>
<evidence type="ECO:0000256" key="2">
    <source>
        <dbReference type="ARBA" id="ARBA00004395"/>
    </source>
</evidence>
<dbReference type="Pfam" id="PF00650">
    <property type="entry name" value="CRAL_TRIO"/>
    <property type="match status" value="1"/>
</dbReference>
<dbReference type="InterPro" id="IPR001251">
    <property type="entry name" value="CRAL-TRIO_dom"/>
</dbReference>
<accession>A0AAD4S6T2</accession>
<evidence type="ECO:0000256" key="3">
    <source>
        <dbReference type="ARBA" id="ARBA00023034"/>
    </source>
</evidence>
<comment type="similarity">
    <text evidence="4">Belongs to the SFH family.</text>
</comment>
<dbReference type="InterPro" id="IPR051026">
    <property type="entry name" value="PI/PC_transfer"/>
</dbReference>
<dbReference type="EMBL" id="JAJJMB010013238">
    <property type="protein sequence ID" value="KAI3869837.1"/>
    <property type="molecule type" value="Genomic_DNA"/>
</dbReference>